<protein>
    <submittedName>
        <fullName evidence="10">Iron ABC transporter permease</fullName>
    </submittedName>
</protein>
<evidence type="ECO:0000256" key="1">
    <source>
        <dbReference type="ARBA" id="ARBA00004651"/>
    </source>
</evidence>
<dbReference type="InterPro" id="IPR000522">
    <property type="entry name" value="ABC_transptr_permease_BtuC"/>
</dbReference>
<evidence type="ECO:0000256" key="7">
    <source>
        <dbReference type="ARBA" id="ARBA00023136"/>
    </source>
</evidence>
<feature type="transmembrane region" description="Helical" evidence="9">
    <location>
        <begin position="348"/>
        <end position="368"/>
    </location>
</feature>
<feature type="transmembrane region" description="Helical" evidence="9">
    <location>
        <begin position="128"/>
        <end position="149"/>
    </location>
</feature>
<evidence type="ECO:0000256" key="9">
    <source>
        <dbReference type="SAM" id="Phobius"/>
    </source>
</evidence>
<dbReference type="Pfam" id="PF01032">
    <property type="entry name" value="FecCD"/>
    <property type="match status" value="1"/>
</dbReference>
<keyword evidence="7 9" id="KW-0472">Membrane</keyword>
<comment type="similarity">
    <text evidence="2">Belongs to the binding-protein-dependent transport system permease family. FecCD subfamily.</text>
</comment>
<dbReference type="GO" id="GO:0022857">
    <property type="term" value="F:transmembrane transporter activity"/>
    <property type="evidence" value="ECO:0007669"/>
    <property type="project" value="InterPro"/>
</dbReference>
<proteinExistence type="inferred from homology"/>
<accession>A0A5C8ZFS1</accession>
<name>A0A5C8ZFS1_9ACTN</name>
<feature type="region of interest" description="Disordered" evidence="8">
    <location>
        <begin position="1"/>
        <end position="32"/>
    </location>
</feature>
<gene>
    <name evidence="10" type="ORF">FMM08_07905</name>
</gene>
<evidence type="ECO:0000256" key="8">
    <source>
        <dbReference type="SAM" id="MobiDB-lite"/>
    </source>
</evidence>
<feature type="compositionally biased region" description="Low complexity" evidence="8">
    <location>
        <begin position="1"/>
        <end position="16"/>
    </location>
</feature>
<keyword evidence="6 9" id="KW-1133">Transmembrane helix</keyword>
<dbReference type="FunFam" id="1.10.3470.10:FF:000001">
    <property type="entry name" value="Vitamin B12 ABC transporter permease BtuC"/>
    <property type="match status" value="1"/>
</dbReference>
<comment type="subcellular location">
    <subcellularLocation>
        <location evidence="1">Cell membrane</location>
        <topology evidence="1">Multi-pass membrane protein</topology>
    </subcellularLocation>
</comment>
<feature type="transmembrane region" description="Helical" evidence="9">
    <location>
        <begin position="191"/>
        <end position="212"/>
    </location>
</feature>
<keyword evidence="11" id="KW-1185">Reference proteome</keyword>
<dbReference type="AlphaFoldDB" id="A0A5C8ZFS1"/>
<feature type="transmembrane region" description="Helical" evidence="9">
    <location>
        <begin position="224"/>
        <end position="253"/>
    </location>
</feature>
<feature type="transmembrane region" description="Helical" evidence="9">
    <location>
        <begin position="155"/>
        <end position="179"/>
    </location>
</feature>
<organism evidence="10 11">
    <name type="scientific">Quadrisphaera setariae</name>
    <dbReference type="NCBI Taxonomy" id="2593304"/>
    <lineage>
        <taxon>Bacteria</taxon>
        <taxon>Bacillati</taxon>
        <taxon>Actinomycetota</taxon>
        <taxon>Actinomycetes</taxon>
        <taxon>Kineosporiales</taxon>
        <taxon>Kineosporiaceae</taxon>
        <taxon>Quadrisphaera</taxon>
    </lineage>
</organism>
<dbReference type="OrthoDB" id="9782305at2"/>
<evidence type="ECO:0000256" key="5">
    <source>
        <dbReference type="ARBA" id="ARBA00022692"/>
    </source>
</evidence>
<dbReference type="Gene3D" id="1.10.3470.10">
    <property type="entry name" value="ABC transporter involved in vitamin B12 uptake, BtuC"/>
    <property type="match status" value="1"/>
</dbReference>
<feature type="transmembrane region" description="Helical" evidence="9">
    <location>
        <begin position="99"/>
        <end position="116"/>
    </location>
</feature>
<keyword evidence="3" id="KW-0813">Transport</keyword>
<dbReference type="EMBL" id="VKAC01000004">
    <property type="protein sequence ID" value="TXR56885.1"/>
    <property type="molecule type" value="Genomic_DNA"/>
</dbReference>
<evidence type="ECO:0000256" key="2">
    <source>
        <dbReference type="ARBA" id="ARBA00007935"/>
    </source>
</evidence>
<dbReference type="PANTHER" id="PTHR30472:SF1">
    <property type="entry name" value="FE(3+) DICITRATE TRANSPORT SYSTEM PERMEASE PROTEIN FECC-RELATED"/>
    <property type="match status" value="1"/>
</dbReference>
<feature type="transmembrane region" description="Helical" evidence="9">
    <location>
        <begin position="37"/>
        <end position="57"/>
    </location>
</feature>
<comment type="caution">
    <text evidence="10">The sequence shown here is derived from an EMBL/GenBank/DDBJ whole genome shotgun (WGS) entry which is preliminary data.</text>
</comment>
<dbReference type="GO" id="GO:0005886">
    <property type="term" value="C:plasma membrane"/>
    <property type="evidence" value="ECO:0007669"/>
    <property type="project" value="UniProtKB-SubCell"/>
</dbReference>
<keyword evidence="4" id="KW-1003">Cell membrane</keyword>
<sequence length="376" mass="36167">MATAASARPGAAGAGPSAPPAPPRADRQPGQRRSRRLTAVLLLLVLAVAGAAASLALGSRALPLSTVTQVLSQGPGAAGAAGADGEVAVIVWQLRVPRTALGLLAGAALGVAGALMQGHTRNPLADPGLLGVTQGAGLAVVLAAVLLGADGVLPPVATVTAALVGAAAGALVVLGIAGAGGGSGRGLRDPLTLVLAGAAVTALLGALVQAVILGDATALQAFRFWAVGSLVSSAPVVAIAAPVVALGLVLALLGARSLDLLALGDDVARGAGVRLGPARLLGVLAVVALVGAATAACGPVAFVGLVVPHVARALVGPVHRWLLPVSALVGAVLVLFADVLGRLVAVPAEIPVGVVLAVVGGPAFVVLVRRRKLAAL</sequence>
<dbReference type="GO" id="GO:0033214">
    <property type="term" value="P:siderophore-iron import into cell"/>
    <property type="evidence" value="ECO:0007669"/>
    <property type="project" value="TreeGrafter"/>
</dbReference>
<dbReference type="SUPFAM" id="SSF81345">
    <property type="entry name" value="ABC transporter involved in vitamin B12 uptake, BtuC"/>
    <property type="match status" value="1"/>
</dbReference>
<evidence type="ECO:0000256" key="3">
    <source>
        <dbReference type="ARBA" id="ARBA00022448"/>
    </source>
</evidence>
<dbReference type="PANTHER" id="PTHR30472">
    <property type="entry name" value="FERRIC ENTEROBACTIN TRANSPORT SYSTEM PERMEASE PROTEIN"/>
    <property type="match status" value="1"/>
</dbReference>
<evidence type="ECO:0000256" key="6">
    <source>
        <dbReference type="ARBA" id="ARBA00022989"/>
    </source>
</evidence>
<keyword evidence="5 9" id="KW-0812">Transmembrane</keyword>
<feature type="transmembrane region" description="Helical" evidence="9">
    <location>
        <begin position="321"/>
        <end position="341"/>
    </location>
</feature>
<reference evidence="10 11" key="1">
    <citation type="submission" date="2019-07" db="EMBL/GenBank/DDBJ databases">
        <title>Quadrisphaera sp. strain DD2A genome sequencing and assembly.</title>
        <authorList>
            <person name="Kim I."/>
        </authorList>
    </citation>
    <scope>NUCLEOTIDE SEQUENCE [LARGE SCALE GENOMIC DNA]</scope>
    <source>
        <strain evidence="10 11">DD2A</strain>
    </source>
</reference>
<dbReference type="Proteomes" id="UP000321234">
    <property type="component" value="Unassembled WGS sequence"/>
</dbReference>
<evidence type="ECO:0000313" key="10">
    <source>
        <dbReference type="EMBL" id="TXR56885.1"/>
    </source>
</evidence>
<feature type="transmembrane region" description="Helical" evidence="9">
    <location>
        <begin position="280"/>
        <end position="301"/>
    </location>
</feature>
<evidence type="ECO:0000313" key="11">
    <source>
        <dbReference type="Proteomes" id="UP000321234"/>
    </source>
</evidence>
<evidence type="ECO:0000256" key="4">
    <source>
        <dbReference type="ARBA" id="ARBA00022475"/>
    </source>
</evidence>
<dbReference type="InterPro" id="IPR037294">
    <property type="entry name" value="ABC_BtuC-like"/>
</dbReference>